<evidence type="ECO:0000256" key="2">
    <source>
        <dbReference type="ARBA" id="ARBA00022741"/>
    </source>
</evidence>
<dbReference type="GO" id="GO:0016887">
    <property type="term" value="F:ATP hydrolysis activity"/>
    <property type="evidence" value="ECO:0007669"/>
    <property type="project" value="InterPro"/>
</dbReference>
<feature type="domain" description="ABC transporter" evidence="4">
    <location>
        <begin position="4"/>
        <end position="236"/>
    </location>
</feature>
<dbReference type="GO" id="GO:1903806">
    <property type="term" value="P:L-isoleucine import across plasma membrane"/>
    <property type="evidence" value="ECO:0007669"/>
    <property type="project" value="TreeGrafter"/>
</dbReference>
<protein>
    <submittedName>
        <fullName evidence="5">ABC transporter ATP-binding protein</fullName>
    </submittedName>
</protein>
<evidence type="ECO:0000256" key="1">
    <source>
        <dbReference type="ARBA" id="ARBA00022448"/>
    </source>
</evidence>
<dbReference type="GO" id="GO:0042941">
    <property type="term" value="P:D-alanine transmembrane transport"/>
    <property type="evidence" value="ECO:0007669"/>
    <property type="project" value="TreeGrafter"/>
</dbReference>
<dbReference type="InterPro" id="IPR003439">
    <property type="entry name" value="ABC_transporter-like_ATP-bd"/>
</dbReference>
<proteinExistence type="predicted"/>
<dbReference type="PANTHER" id="PTHR45772">
    <property type="entry name" value="CONSERVED COMPONENT OF ABC TRANSPORTER FOR NATURAL AMINO ACIDS-RELATED"/>
    <property type="match status" value="1"/>
</dbReference>
<dbReference type="GO" id="GO:1903805">
    <property type="term" value="P:L-valine import across plasma membrane"/>
    <property type="evidence" value="ECO:0007669"/>
    <property type="project" value="TreeGrafter"/>
</dbReference>
<dbReference type="InterPro" id="IPR051120">
    <property type="entry name" value="ABC_AA/LPS_Transport"/>
</dbReference>
<dbReference type="PANTHER" id="PTHR45772:SF7">
    <property type="entry name" value="AMINO ACID ABC TRANSPORTER ATP-BINDING PROTEIN"/>
    <property type="match status" value="1"/>
</dbReference>
<dbReference type="PROSITE" id="PS50893">
    <property type="entry name" value="ABC_TRANSPORTER_2"/>
    <property type="match status" value="1"/>
</dbReference>
<evidence type="ECO:0000259" key="4">
    <source>
        <dbReference type="PROSITE" id="PS50893"/>
    </source>
</evidence>
<evidence type="ECO:0000313" key="5">
    <source>
        <dbReference type="EMBL" id="QTX32970.1"/>
    </source>
</evidence>
<dbReference type="Proteomes" id="UP000671879">
    <property type="component" value="Chromosome"/>
</dbReference>
<dbReference type="KEGG" id="aram:KAR29_03390"/>
<dbReference type="SUPFAM" id="SSF52540">
    <property type="entry name" value="P-loop containing nucleoside triphosphate hydrolases"/>
    <property type="match status" value="1"/>
</dbReference>
<dbReference type="GO" id="GO:0015188">
    <property type="term" value="F:L-isoleucine transmembrane transporter activity"/>
    <property type="evidence" value="ECO:0007669"/>
    <property type="project" value="TreeGrafter"/>
</dbReference>
<dbReference type="GO" id="GO:0015192">
    <property type="term" value="F:L-phenylalanine transmembrane transporter activity"/>
    <property type="evidence" value="ECO:0007669"/>
    <property type="project" value="TreeGrafter"/>
</dbReference>
<sequence length="252" mass="27225">MALLEARNVTMTFGSLVANDDVSFDVEEGSVVGLIGPNGAGKTTLFNCISGFYRPTSGRLVFKGEDVTNLPAHAMARRGAVRTFQVVRPLKEMTVLDNVLVGAFLRGTDEERARKVALECLALCHLDDMRDRLAGGLPIGYKKRLEMARALATEPSLLMLDESMAGLTSTEIKAAVEIIRGLKARGITLLVVEHIMEAVMSVADKIVVLDGGVKIAEGPPREVVEDERVITAYLGAKFSQRLKASKEGAPRD</sequence>
<keyword evidence="3 5" id="KW-0067">ATP-binding</keyword>
<organism evidence="5 6">
    <name type="scientific">Aminithiophilus ramosus</name>
    <dbReference type="NCBI Taxonomy" id="3029084"/>
    <lineage>
        <taxon>Bacteria</taxon>
        <taxon>Thermotogati</taxon>
        <taxon>Synergistota</taxon>
        <taxon>Synergistia</taxon>
        <taxon>Synergistales</taxon>
        <taxon>Aminithiophilaceae</taxon>
        <taxon>Aminithiophilus</taxon>
    </lineage>
</organism>
<dbReference type="Pfam" id="PF12399">
    <property type="entry name" value="BCA_ABC_TP_C"/>
    <property type="match status" value="1"/>
</dbReference>
<dbReference type="GO" id="GO:0015808">
    <property type="term" value="P:L-alanine transport"/>
    <property type="evidence" value="ECO:0007669"/>
    <property type="project" value="TreeGrafter"/>
</dbReference>
<dbReference type="CDD" id="cd03219">
    <property type="entry name" value="ABC_Mj1267_LivG_branched"/>
    <property type="match status" value="1"/>
</dbReference>
<dbReference type="EMBL" id="CP072943">
    <property type="protein sequence ID" value="QTX32970.1"/>
    <property type="molecule type" value="Genomic_DNA"/>
</dbReference>
<dbReference type="AlphaFoldDB" id="A0A9Q7A9E5"/>
<evidence type="ECO:0000256" key="3">
    <source>
        <dbReference type="ARBA" id="ARBA00022840"/>
    </source>
</evidence>
<accession>A0A9Q7A9E5</accession>
<keyword evidence="6" id="KW-1185">Reference proteome</keyword>
<evidence type="ECO:0000313" key="6">
    <source>
        <dbReference type="Proteomes" id="UP000671879"/>
    </source>
</evidence>
<gene>
    <name evidence="5" type="ORF">KAR29_03390</name>
</gene>
<dbReference type="GO" id="GO:0005304">
    <property type="term" value="F:L-valine transmembrane transporter activity"/>
    <property type="evidence" value="ECO:0007669"/>
    <property type="project" value="TreeGrafter"/>
</dbReference>
<dbReference type="InterPro" id="IPR032823">
    <property type="entry name" value="BCA_ABC_TP_C"/>
</dbReference>
<keyword evidence="2" id="KW-0547">Nucleotide-binding</keyword>
<dbReference type="GO" id="GO:0005524">
    <property type="term" value="F:ATP binding"/>
    <property type="evidence" value="ECO:0007669"/>
    <property type="project" value="UniProtKB-KW"/>
</dbReference>
<dbReference type="GO" id="GO:0005886">
    <property type="term" value="C:plasma membrane"/>
    <property type="evidence" value="ECO:0007669"/>
    <property type="project" value="TreeGrafter"/>
</dbReference>
<dbReference type="InterPro" id="IPR003593">
    <property type="entry name" value="AAA+_ATPase"/>
</dbReference>
<dbReference type="Pfam" id="PF00005">
    <property type="entry name" value="ABC_tran"/>
    <property type="match status" value="1"/>
</dbReference>
<dbReference type="InterPro" id="IPR027417">
    <property type="entry name" value="P-loop_NTPase"/>
</dbReference>
<reference evidence="6" key="1">
    <citation type="submission" date="2021-04" db="EMBL/GenBank/DDBJ databases">
        <title>A novel Synergistetes isolate from a pyrite-forming mixed culture.</title>
        <authorList>
            <person name="Bunk B."/>
            <person name="Sproer C."/>
            <person name="Spring S."/>
            <person name="Pester M."/>
        </authorList>
    </citation>
    <scope>NUCLEOTIDE SEQUENCE [LARGE SCALE GENOMIC DNA]</scope>
    <source>
        <strain evidence="6">J.5.4.2-T.3.5.2</strain>
    </source>
</reference>
<dbReference type="Gene3D" id="3.40.50.300">
    <property type="entry name" value="P-loop containing nucleotide triphosphate hydrolases"/>
    <property type="match status" value="1"/>
</dbReference>
<dbReference type="RefSeq" id="WP_274374236.1">
    <property type="nucleotide sequence ID" value="NZ_CP072943.1"/>
</dbReference>
<name>A0A9Q7A9E5_9BACT</name>
<dbReference type="SMART" id="SM00382">
    <property type="entry name" value="AAA"/>
    <property type="match status" value="1"/>
</dbReference>
<keyword evidence="1" id="KW-0813">Transport</keyword>